<evidence type="ECO:0000256" key="1">
    <source>
        <dbReference type="SAM" id="Coils"/>
    </source>
</evidence>
<comment type="caution">
    <text evidence="2">The sequence shown here is derived from an EMBL/GenBank/DDBJ whole genome shotgun (WGS) entry which is preliminary data.</text>
</comment>
<feature type="non-terminal residue" evidence="2">
    <location>
        <position position="96"/>
    </location>
</feature>
<accession>A0A699QWH0</accession>
<proteinExistence type="predicted"/>
<keyword evidence="1" id="KW-0175">Coiled coil</keyword>
<feature type="coiled-coil region" evidence="1">
    <location>
        <begin position="12"/>
        <end position="57"/>
    </location>
</feature>
<evidence type="ECO:0000313" key="2">
    <source>
        <dbReference type="EMBL" id="GFC78180.1"/>
    </source>
</evidence>
<sequence length="96" mass="11205">MAVKKSLLIRDLTDALKIIDQLRDEKERLEEQKDEEIKKLKAQMQKRKEEVEVQFSEEEFPPLGSSQVARPFMEAKIHHFGNATSSPKVRKITNQL</sequence>
<dbReference type="EMBL" id="BKCJ011064409">
    <property type="protein sequence ID" value="GFC78180.1"/>
    <property type="molecule type" value="Genomic_DNA"/>
</dbReference>
<name>A0A699QWH0_TANCI</name>
<reference evidence="2" key="1">
    <citation type="journal article" date="2019" name="Sci. Rep.">
        <title>Draft genome of Tanacetum cinerariifolium, the natural source of mosquito coil.</title>
        <authorList>
            <person name="Yamashiro T."/>
            <person name="Shiraishi A."/>
            <person name="Satake H."/>
            <person name="Nakayama K."/>
        </authorList>
    </citation>
    <scope>NUCLEOTIDE SEQUENCE</scope>
</reference>
<organism evidence="2">
    <name type="scientific">Tanacetum cinerariifolium</name>
    <name type="common">Dalmatian daisy</name>
    <name type="synonym">Chrysanthemum cinerariifolium</name>
    <dbReference type="NCBI Taxonomy" id="118510"/>
    <lineage>
        <taxon>Eukaryota</taxon>
        <taxon>Viridiplantae</taxon>
        <taxon>Streptophyta</taxon>
        <taxon>Embryophyta</taxon>
        <taxon>Tracheophyta</taxon>
        <taxon>Spermatophyta</taxon>
        <taxon>Magnoliopsida</taxon>
        <taxon>eudicotyledons</taxon>
        <taxon>Gunneridae</taxon>
        <taxon>Pentapetalae</taxon>
        <taxon>asterids</taxon>
        <taxon>campanulids</taxon>
        <taxon>Asterales</taxon>
        <taxon>Asteraceae</taxon>
        <taxon>Asteroideae</taxon>
        <taxon>Anthemideae</taxon>
        <taxon>Anthemidinae</taxon>
        <taxon>Tanacetum</taxon>
    </lineage>
</organism>
<dbReference type="AlphaFoldDB" id="A0A699QWH0"/>
<protein>
    <submittedName>
        <fullName evidence="2">Uncharacterized protein</fullName>
    </submittedName>
</protein>
<gene>
    <name evidence="2" type="ORF">Tci_850150</name>
</gene>